<reference evidence="3 4" key="1">
    <citation type="submission" date="2019-11" db="EMBL/GenBank/DDBJ databases">
        <authorList>
            <person name="Zheng R.K."/>
            <person name="Sun C.M."/>
        </authorList>
    </citation>
    <scope>NUCLEOTIDE SEQUENCE [LARGE SCALE GENOMIC DNA]</scope>
    <source>
        <strain evidence="3 4">WC007</strain>
    </source>
</reference>
<dbReference type="Pfam" id="PF01408">
    <property type="entry name" value="GFO_IDH_MocA"/>
    <property type="match status" value="1"/>
</dbReference>
<dbReference type="AlphaFoldDB" id="A0A6I6JVL3"/>
<dbReference type="Proteomes" id="UP000428260">
    <property type="component" value="Chromosome"/>
</dbReference>
<sequence>MEHQNKKNQNNESKGGEHKLNRRSVLKGLAGLPVAGIFSYELFKKVSYENQNKSSFLKELDLENISAPAALEPAKNGDLIRVGMIGFGERAVALAKALGFLHPENTARRIKMGYLDDWLAQADLNVAITGICEVFDQRAQEGLEIAASEFRPGGGQPSGLPVKRYASYKEMLADKDIDAVVIATPDHHHARISIEAAKAGKHVYCEKSPAIREDELFELYETVKSSGIVYQLGHQISKNAVFQQARDIIQKNILGKITLIETTTNRNTASGAWIRHLDKDGNPKPGDTGSIDWDQWLGDRPKVPFSIDRFYNWTKWFDYDLGMLGQLFTHEFDAINQLLHVGIPKTAMTSGGLYYWKDNREIPDLLHSVFEYPEKDLTLIYSACLASSRNRGRVIMGNDASMELGGSLQVTVDHDSNRFSEQLKKGVISPSEPMLSINPNSGRVDAVTSATAKYYEQRGLSTTRIGDIKMDVTHLHMKEWIDCIRGGGTPAGNIERAFEEGVTILMAQKSYLEERKVEWDAVNRKII</sequence>
<dbReference type="InterPro" id="IPR050463">
    <property type="entry name" value="Gfo/Idh/MocA_oxidrdct_glycsds"/>
</dbReference>
<dbReference type="InterPro" id="IPR000683">
    <property type="entry name" value="Gfo/Idh/MocA-like_OxRdtase_N"/>
</dbReference>
<accession>A0A6I6JVL3</accession>
<dbReference type="RefSeq" id="WP_158870826.1">
    <property type="nucleotide sequence ID" value="NZ_CP046401.1"/>
</dbReference>
<feature type="region of interest" description="Disordered" evidence="1">
    <location>
        <begin position="1"/>
        <end position="20"/>
    </location>
</feature>
<evidence type="ECO:0000256" key="1">
    <source>
        <dbReference type="SAM" id="MobiDB-lite"/>
    </source>
</evidence>
<dbReference type="PANTHER" id="PTHR43818:SF5">
    <property type="entry name" value="OXIDOREDUCTASE FAMILY PROTEIN"/>
    <property type="match status" value="1"/>
</dbReference>
<protein>
    <submittedName>
        <fullName evidence="3">Gfo/Idh/MocA family oxidoreductase</fullName>
    </submittedName>
</protein>
<dbReference type="SUPFAM" id="SSF51735">
    <property type="entry name" value="NAD(P)-binding Rossmann-fold domains"/>
    <property type="match status" value="1"/>
</dbReference>
<evidence type="ECO:0000259" key="2">
    <source>
        <dbReference type="Pfam" id="PF01408"/>
    </source>
</evidence>
<dbReference type="EMBL" id="CP046401">
    <property type="protein sequence ID" value="QGY47195.1"/>
    <property type="molecule type" value="Genomic_DNA"/>
</dbReference>
<gene>
    <name evidence="3" type="ORF">GM418_27080</name>
</gene>
<feature type="domain" description="Gfo/Idh/MocA-like oxidoreductase N-terminal" evidence="2">
    <location>
        <begin position="145"/>
        <end position="234"/>
    </location>
</feature>
<dbReference type="KEGG" id="mcos:GM418_27080"/>
<dbReference type="Gene3D" id="3.30.360.10">
    <property type="entry name" value="Dihydrodipicolinate Reductase, domain 2"/>
    <property type="match status" value="1"/>
</dbReference>
<dbReference type="GO" id="GO:0000166">
    <property type="term" value="F:nucleotide binding"/>
    <property type="evidence" value="ECO:0007669"/>
    <property type="project" value="InterPro"/>
</dbReference>
<dbReference type="PANTHER" id="PTHR43818">
    <property type="entry name" value="BCDNA.GH03377"/>
    <property type="match status" value="1"/>
</dbReference>
<dbReference type="Gene3D" id="3.40.50.720">
    <property type="entry name" value="NAD(P)-binding Rossmann-like Domain"/>
    <property type="match status" value="1"/>
</dbReference>
<keyword evidence="4" id="KW-1185">Reference proteome</keyword>
<organism evidence="3 4">
    <name type="scientific">Maribellus comscasis</name>
    <dbReference type="NCBI Taxonomy" id="2681766"/>
    <lineage>
        <taxon>Bacteria</taxon>
        <taxon>Pseudomonadati</taxon>
        <taxon>Bacteroidota</taxon>
        <taxon>Bacteroidia</taxon>
        <taxon>Marinilabiliales</taxon>
        <taxon>Prolixibacteraceae</taxon>
        <taxon>Maribellus</taxon>
    </lineage>
</organism>
<evidence type="ECO:0000313" key="4">
    <source>
        <dbReference type="Proteomes" id="UP000428260"/>
    </source>
</evidence>
<name>A0A6I6JVL3_9BACT</name>
<proteinExistence type="predicted"/>
<evidence type="ECO:0000313" key="3">
    <source>
        <dbReference type="EMBL" id="QGY47195.1"/>
    </source>
</evidence>
<dbReference type="SUPFAM" id="SSF55347">
    <property type="entry name" value="Glyceraldehyde-3-phosphate dehydrogenase-like, C-terminal domain"/>
    <property type="match status" value="1"/>
</dbReference>
<dbReference type="InterPro" id="IPR036291">
    <property type="entry name" value="NAD(P)-bd_dom_sf"/>
</dbReference>